<dbReference type="Pfam" id="PF09152">
    <property type="entry name" value="DUF1937"/>
    <property type="match status" value="1"/>
</dbReference>
<reference evidence="2 3" key="1">
    <citation type="submission" date="2018-04" db="EMBL/GenBank/DDBJ databases">
        <title>Genomic Encyclopedia of Type Strains, Phase III (KMG-III): the genomes of soil and plant-associated and newly described type strains.</title>
        <authorList>
            <person name="Whitman W."/>
        </authorList>
    </citation>
    <scope>NUCLEOTIDE SEQUENCE [LARGE SCALE GENOMIC DNA]</scope>
    <source>
        <strain evidence="2 3">KA25</strain>
    </source>
</reference>
<dbReference type="InterPro" id="IPR015235">
    <property type="entry name" value="DUF1937"/>
</dbReference>
<organism evidence="2 3">
    <name type="scientific">Cereibacter azotoformans</name>
    <dbReference type="NCBI Taxonomy" id="43057"/>
    <lineage>
        <taxon>Bacteria</taxon>
        <taxon>Pseudomonadati</taxon>
        <taxon>Pseudomonadota</taxon>
        <taxon>Alphaproteobacteria</taxon>
        <taxon>Rhodobacterales</taxon>
        <taxon>Paracoccaceae</taxon>
        <taxon>Cereibacter</taxon>
    </lineage>
</organism>
<sequence>MTAAAPLPVQDAATSPGAAASGAFRSNGWAALRRHPAGRADLLRWGATPALVARHARWGRPVYLASPYSLRAVGPDGRWSRDQSEAAMAEAAREVARLLEVGVTAISPVVLSAAALHATMFPRLRIDPFAPVLWEDWCRPLLTVCAAVVVPEIRGWAQSTGIRHEVQSALAAQVPVFIYGGLP</sequence>
<accession>A0A2T5JZ02</accession>
<dbReference type="Proteomes" id="UP000244060">
    <property type="component" value="Unassembled WGS sequence"/>
</dbReference>
<dbReference type="RefSeq" id="WP_108221473.1">
    <property type="nucleotide sequence ID" value="NZ_CP090021.1"/>
</dbReference>
<dbReference type="EMBL" id="QAOT01000014">
    <property type="protein sequence ID" value="PTR15375.1"/>
    <property type="molecule type" value="Genomic_DNA"/>
</dbReference>
<evidence type="ECO:0000259" key="1">
    <source>
        <dbReference type="Pfam" id="PF09152"/>
    </source>
</evidence>
<protein>
    <submittedName>
        <fullName evidence="2">Uncharacterized protein DUF1937</fullName>
    </submittedName>
</protein>
<dbReference type="Gene3D" id="3.40.50.10400">
    <property type="entry name" value="Hypothetical protein PA1492"/>
    <property type="match status" value="1"/>
</dbReference>
<gene>
    <name evidence="2" type="ORF">C8J28_11496</name>
</gene>
<comment type="caution">
    <text evidence="2">The sequence shown here is derived from an EMBL/GenBank/DDBJ whole genome shotgun (WGS) entry which is preliminary data.</text>
</comment>
<name>A0A2T5JZ02_9RHOB</name>
<keyword evidence="3" id="KW-1185">Reference proteome</keyword>
<dbReference type="AlphaFoldDB" id="A0A2T5JZ02"/>
<feature type="domain" description="DUF1937" evidence="1">
    <location>
        <begin position="60"/>
        <end position="180"/>
    </location>
</feature>
<dbReference type="OrthoDB" id="7857621at2"/>
<dbReference type="SUPFAM" id="SSF52309">
    <property type="entry name" value="N-(deoxy)ribosyltransferase-like"/>
    <property type="match status" value="1"/>
</dbReference>
<proteinExistence type="predicted"/>
<evidence type="ECO:0000313" key="3">
    <source>
        <dbReference type="Proteomes" id="UP000244060"/>
    </source>
</evidence>
<evidence type="ECO:0000313" key="2">
    <source>
        <dbReference type="EMBL" id="PTR15375.1"/>
    </source>
</evidence>